<proteinExistence type="predicted"/>
<keyword evidence="4" id="KW-1185">Reference proteome</keyword>
<name>A0A7J6H0G5_CANSA</name>
<dbReference type="EMBL" id="JAATIP010000034">
    <property type="protein sequence ID" value="KAF4388438.1"/>
    <property type="molecule type" value="Genomic_DNA"/>
</dbReference>
<protein>
    <submittedName>
        <fullName evidence="2">Uncharacterized protein</fullName>
    </submittedName>
</protein>
<evidence type="ECO:0000313" key="2">
    <source>
        <dbReference type="EMBL" id="KAF4388438.1"/>
    </source>
</evidence>
<evidence type="ECO:0000313" key="1">
    <source>
        <dbReference type="EMBL" id="KAF4352896.1"/>
    </source>
</evidence>
<dbReference type="Proteomes" id="UP000583929">
    <property type="component" value="Unassembled WGS sequence"/>
</dbReference>
<comment type="caution">
    <text evidence="2">The sequence shown here is derived from an EMBL/GenBank/DDBJ whole genome shotgun (WGS) entry which is preliminary data.</text>
</comment>
<organism evidence="2 3">
    <name type="scientific">Cannabis sativa</name>
    <name type="common">Hemp</name>
    <name type="synonym">Marijuana</name>
    <dbReference type="NCBI Taxonomy" id="3483"/>
    <lineage>
        <taxon>Eukaryota</taxon>
        <taxon>Viridiplantae</taxon>
        <taxon>Streptophyta</taxon>
        <taxon>Embryophyta</taxon>
        <taxon>Tracheophyta</taxon>
        <taxon>Spermatophyta</taxon>
        <taxon>Magnoliopsida</taxon>
        <taxon>eudicotyledons</taxon>
        <taxon>Gunneridae</taxon>
        <taxon>Pentapetalae</taxon>
        <taxon>rosids</taxon>
        <taxon>fabids</taxon>
        <taxon>Rosales</taxon>
        <taxon>Cannabaceae</taxon>
        <taxon>Cannabis</taxon>
    </lineage>
</organism>
<evidence type="ECO:0000313" key="3">
    <source>
        <dbReference type="Proteomes" id="UP000525078"/>
    </source>
</evidence>
<dbReference type="InterPro" id="IPR045864">
    <property type="entry name" value="aa-tRNA-synth_II/BPL/LPL"/>
</dbReference>
<reference evidence="3 4" key="1">
    <citation type="journal article" date="2020" name="bioRxiv">
        <title>Sequence and annotation of 42 cannabis genomes reveals extensive copy number variation in cannabinoid synthesis and pathogen resistance genes.</title>
        <authorList>
            <person name="Mckernan K.J."/>
            <person name="Helbert Y."/>
            <person name="Kane L.T."/>
            <person name="Ebling H."/>
            <person name="Zhang L."/>
            <person name="Liu B."/>
            <person name="Eaton Z."/>
            <person name="Mclaughlin S."/>
            <person name="Kingan S."/>
            <person name="Baybayan P."/>
            <person name="Concepcion G."/>
            <person name="Jordan M."/>
            <person name="Riva A."/>
            <person name="Barbazuk W."/>
            <person name="Harkins T."/>
        </authorList>
    </citation>
    <scope>NUCLEOTIDE SEQUENCE [LARGE SCALE GENOMIC DNA]</scope>
    <source>
        <strain evidence="3 4">cv. Jamaican Lion 4</strain>
        <strain evidence="1">Father</strain>
        <strain evidence="2">Mother</strain>
        <tissue evidence="2">Leaf</tissue>
    </source>
</reference>
<gene>
    <name evidence="2" type="ORF">F8388_012415</name>
    <name evidence="1" type="ORF">G4B88_026358</name>
</gene>
<dbReference type="Proteomes" id="UP000525078">
    <property type="component" value="Unassembled WGS sequence"/>
</dbReference>
<dbReference type="AlphaFoldDB" id="A0A7J6H0G5"/>
<dbReference type="EMBL" id="JAATIQ010000518">
    <property type="protein sequence ID" value="KAF4352896.1"/>
    <property type="molecule type" value="Genomic_DNA"/>
</dbReference>
<dbReference type="Gene3D" id="3.30.930.10">
    <property type="entry name" value="Bira Bifunctional Protein, Domain 2"/>
    <property type="match status" value="1"/>
</dbReference>
<evidence type="ECO:0000313" key="4">
    <source>
        <dbReference type="Proteomes" id="UP000583929"/>
    </source>
</evidence>
<sequence length="65" mass="7241">MLFEDCFDHEFSGVFLPDGQKSNLAPPQFVHTLNATAGAVRQMLVCLLENYQQEDGSVIIIDLTL</sequence>
<accession>A0A7J6H0G5</accession>